<dbReference type="AlphaFoldDB" id="A0A7J8HRM2"/>
<comment type="caution">
    <text evidence="2">The sequence shown here is derived from an EMBL/GenBank/DDBJ whole genome shotgun (WGS) entry which is preliminary data.</text>
</comment>
<reference evidence="2 3" key="1">
    <citation type="journal article" date="2020" name="Nature">
        <title>Six reference-quality genomes reveal evolution of bat adaptations.</title>
        <authorList>
            <person name="Jebb D."/>
            <person name="Huang Z."/>
            <person name="Pippel M."/>
            <person name="Hughes G.M."/>
            <person name="Lavrichenko K."/>
            <person name="Devanna P."/>
            <person name="Winkler S."/>
            <person name="Jermiin L.S."/>
            <person name="Skirmuntt E.C."/>
            <person name="Katzourakis A."/>
            <person name="Burkitt-Gray L."/>
            <person name="Ray D.A."/>
            <person name="Sullivan K.A.M."/>
            <person name="Roscito J.G."/>
            <person name="Kirilenko B.M."/>
            <person name="Davalos L.M."/>
            <person name="Corthals A.P."/>
            <person name="Power M.L."/>
            <person name="Jones G."/>
            <person name="Ransome R.D."/>
            <person name="Dechmann D.K.N."/>
            <person name="Locatelli A.G."/>
            <person name="Puechmaille S.J."/>
            <person name="Fedrigo O."/>
            <person name="Jarvis E.D."/>
            <person name="Hiller M."/>
            <person name="Vernes S.C."/>
            <person name="Myers E.W."/>
            <person name="Teeling E.C."/>
        </authorList>
    </citation>
    <scope>NUCLEOTIDE SEQUENCE [LARGE SCALE GENOMIC DNA]</scope>
    <source>
        <strain evidence="2">MRouAeg1</strain>
        <tissue evidence="2">Muscle</tissue>
    </source>
</reference>
<gene>
    <name evidence="2" type="ORF">HJG63_010864</name>
</gene>
<name>A0A7J8HRM2_ROUAE</name>
<sequence length="142" mass="15516">MGRCVSVTLTQRTYFERLRKFERCRLKCPSISCIRCEVGGPQAAIRRRAPGLDADAVSRWPFLSHGVGEDLEATRSSELSLRTGNTRQESAPRSAWGQAGPPPVCPASFSGRGPIYAFAVAYCCFAPGFRVVERESACDGRA</sequence>
<proteinExistence type="predicted"/>
<organism evidence="2 3">
    <name type="scientific">Rousettus aegyptiacus</name>
    <name type="common">Egyptian fruit bat</name>
    <name type="synonym">Pteropus aegyptiacus</name>
    <dbReference type="NCBI Taxonomy" id="9407"/>
    <lineage>
        <taxon>Eukaryota</taxon>
        <taxon>Metazoa</taxon>
        <taxon>Chordata</taxon>
        <taxon>Craniata</taxon>
        <taxon>Vertebrata</taxon>
        <taxon>Euteleostomi</taxon>
        <taxon>Mammalia</taxon>
        <taxon>Eutheria</taxon>
        <taxon>Laurasiatheria</taxon>
        <taxon>Chiroptera</taxon>
        <taxon>Yinpterochiroptera</taxon>
        <taxon>Pteropodoidea</taxon>
        <taxon>Pteropodidae</taxon>
        <taxon>Rousettinae</taxon>
        <taxon>Rousettus</taxon>
    </lineage>
</organism>
<evidence type="ECO:0000313" key="2">
    <source>
        <dbReference type="EMBL" id="KAF6474690.1"/>
    </source>
</evidence>
<feature type="region of interest" description="Disordered" evidence="1">
    <location>
        <begin position="73"/>
        <end position="100"/>
    </location>
</feature>
<protein>
    <submittedName>
        <fullName evidence="2">Uncharacterized protein</fullName>
    </submittedName>
</protein>
<dbReference type="Proteomes" id="UP000593571">
    <property type="component" value="Unassembled WGS sequence"/>
</dbReference>
<accession>A0A7J8HRM2</accession>
<keyword evidence="3" id="KW-1185">Reference proteome</keyword>
<evidence type="ECO:0000256" key="1">
    <source>
        <dbReference type="SAM" id="MobiDB-lite"/>
    </source>
</evidence>
<feature type="compositionally biased region" description="Polar residues" evidence="1">
    <location>
        <begin position="74"/>
        <end position="91"/>
    </location>
</feature>
<dbReference type="EMBL" id="JACASE010000004">
    <property type="protein sequence ID" value="KAF6474690.1"/>
    <property type="molecule type" value="Genomic_DNA"/>
</dbReference>
<evidence type="ECO:0000313" key="3">
    <source>
        <dbReference type="Proteomes" id="UP000593571"/>
    </source>
</evidence>